<dbReference type="InterPro" id="IPR004043">
    <property type="entry name" value="LCCL"/>
</dbReference>
<reference evidence="13" key="2">
    <citation type="submission" date="2025-09" db="UniProtKB">
        <authorList>
            <consortium name="Ensembl"/>
        </authorList>
    </citation>
    <scope>IDENTIFICATION</scope>
</reference>
<dbReference type="Gene3D" id="2.60.120.260">
    <property type="entry name" value="Galactose-binding domain-like"/>
    <property type="match status" value="1"/>
</dbReference>
<dbReference type="SMART" id="SM00603">
    <property type="entry name" value="LCCL"/>
    <property type="match status" value="1"/>
</dbReference>
<evidence type="ECO:0000259" key="11">
    <source>
        <dbReference type="PROSITE" id="PS50022"/>
    </source>
</evidence>
<evidence type="ECO:0000256" key="7">
    <source>
        <dbReference type="PROSITE-ProRule" id="PRU00059"/>
    </source>
</evidence>
<dbReference type="InterPro" id="IPR000859">
    <property type="entry name" value="CUB_dom"/>
</dbReference>
<dbReference type="Pfam" id="PF00754">
    <property type="entry name" value="F5_F8_type_C"/>
    <property type="match status" value="1"/>
</dbReference>
<dbReference type="PROSITE" id="PS01180">
    <property type="entry name" value="CUB"/>
    <property type="match status" value="1"/>
</dbReference>
<dbReference type="Gene3D" id="2.170.130.20">
    <property type="entry name" value="LCCL-like domain"/>
    <property type="match status" value="1"/>
</dbReference>
<feature type="domain" description="F5/8 type C" evidence="11">
    <location>
        <begin position="240"/>
        <end position="397"/>
    </location>
</feature>
<feature type="compositionally biased region" description="Basic and acidic residues" evidence="8">
    <location>
        <begin position="628"/>
        <end position="638"/>
    </location>
</feature>
<dbReference type="Ensembl" id="ENSGMOT00000064801.1">
    <property type="protein sequence ID" value="ENSGMOP00000036754.1"/>
    <property type="gene ID" value="ENSGMOG00000013503.2"/>
</dbReference>
<protein>
    <submittedName>
        <fullName evidence="13">Si:dkey-34d22.1</fullName>
    </submittedName>
</protein>
<dbReference type="SUPFAM" id="SSF69848">
    <property type="entry name" value="LCCL domain"/>
    <property type="match status" value="1"/>
</dbReference>
<evidence type="ECO:0000256" key="2">
    <source>
        <dbReference type="ARBA" id="ARBA00022553"/>
    </source>
</evidence>
<name>A0A8C5ASP3_GADMO</name>
<dbReference type="PANTHER" id="PTHR46806:SF6">
    <property type="entry name" value="DISCOIDIN, CUB AND LCCL DOMAIN CONTAINING 1"/>
    <property type="match status" value="1"/>
</dbReference>
<organism evidence="13 14">
    <name type="scientific">Gadus morhua</name>
    <name type="common">Atlantic cod</name>
    <dbReference type="NCBI Taxonomy" id="8049"/>
    <lineage>
        <taxon>Eukaryota</taxon>
        <taxon>Metazoa</taxon>
        <taxon>Chordata</taxon>
        <taxon>Craniata</taxon>
        <taxon>Vertebrata</taxon>
        <taxon>Euteleostomi</taxon>
        <taxon>Actinopterygii</taxon>
        <taxon>Neopterygii</taxon>
        <taxon>Teleostei</taxon>
        <taxon>Neoteleostei</taxon>
        <taxon>Acanthomorphata</taxon>
        <taxon>Zeiogadaria</taxon>
        <taxon>Gadariae</taxon>
        <taxon>Gadiformes</taxon>
        <taxon>Gadoidei</taxon>
        <taxon>Gadidae</taxon>
        <taxon>Gadus</taxon>
    </lineage>
</organism>
<dbReference type="GO" id="GO:0038023">
    <property type="term" value="F:signaling receptor activity"/>
    <property type="evidence" value="ECO:0007669"/>
    <property type="project" value="TreeGrafter"/>
</dbReference>
<comment type="subcellular location">
    <subcellularLocation>
        <location evidence="1">Membrane</location>
        <topology evidence="1">Single-pass type I membrane protein</topology>
    </subcellularLocation>
</comment>
<evidence type="ECO:0000256" key="5">
    <source>
        <dbReference type="ARBA" id="ARBA00023136"/>
    </source>
</evidence>
<reference evidence="13" key="1">
    <citation type="submission" date="2025-08" db="UniProtKB">
        <authorList>
            <consortium name="Ensembl"/>
        </authorList>
    </citation>
    <scope>IDENTIFICATION</scope>
</reference>
<dbReference type="InterPro" id="IPR036609">
    <property type="entry name" value="LCCL_sf"/>
</dbReference>
<keyword evidence="14" id="KW-1185">Reference proteome</keyword>
<dbReference type="InterPro" id="IPR000421">
    <property type="entry name" value="FA58C"/>
</dbReference>
<dbReference type="InterPro" id="IPR035914">
    <property type="entry name" value="Sperma_CUB_dom_sf"/>
</dbReference>
<dbReference type="AlphaFoldDB" id="A0A8C5ASP3"/>
<evidence type="ECO:0000313" key="14">
    <source>
        <dbReference type="Proteomes" id="UP000694546"/>
    </source>
</evidence>
<evidence type="ECO:0000256" key="1">
    <source>
        <dbReference type="ARBA" id="ARBA00004479"/>
    </source>
</evidence>
<keyword evidence="5 9" id="KW-0472">Membrane</keyword>
<dbReference type="PROSITE" id="PS50820">
    <property type="entry name" value="LCCL"/>
    <property type="match status" value="1"/>
</dbReference>
<keyword evidence="2" id="KW-0597">Phosphoprotein</keyword>
<dbReference type="Gene3D" id="2.60.120.290">
    <property type="entry name" value="Spermadhesin, CUB domain"/>
    <property type="match status" value="1"/>
</dbReference>
<evidence type="ECO:0000259" key="12">
    <source>
        <dbReference type="PROSITE" id="PS50820"/>
    </source>
</evidence>
<evidence type="ECO:0000256" key="3">
    <source>
        <dbReference type="ARBA" id="ARBA00022692"/>
    </source>
</evidence>
<dbReference type="Pfam" id="PF00431">
    <property type="entry name" value="CUB"/>
    <property type="match status" value="1"/>
</dbReference>
<dbReference type="PROSITE" id="PS50022">
    <property type="entry name" value="FA58C_3"/>
    <property type="match status" value="1"/>
</dbReference>
<evidence type="ECO:0000256" key="4">
    <source>
        <dbReference type="ARBA" id="ARBA00022989"/>
    </source>
</evidence>
<dbReference type="Pfam" id="PF03815">
    <property type="entry name" value="LCCL"/>
    <property type="match status" value="1"/>
</dbReference>
<dbReference type="SMART" id="SM00231">
    <property type="entry name" value="FA58C"/>
    <property type="match status" value="1"/>
</dbReference>
<keyword evidence="6 7" id="KW-1015">Disulfide bond</keyword>
<feature type="region of interest" description="Disordered" evidence="8">
    <location>
        <begin position="518"/>
        <end position="668"/>
    </location>
</feature>
<dbReference type="CDD" id="cd00057">
    <property type="entry name" value="FA58C"/>
    <property type="match status" value="1"/>
</dbReference>
<feature type="transmembrane region" description="Helical" evidence="9">
    <location>
        <begin position="447"/>
        <end position="468"/>
    </location>
</feature>
<dbReference type="CDD" id="cd00041">
    <property type="entry name" value="CUB"/>
    <property type="match status" value="1"/>
</dbReference>
<dbReference type="Proteomes" id="UP000694546">
    <property type="component" value="Chromosome 11"/>
</dbReference>
<dbReference type="GO" id="GO:0005886">
    <property type="term" value="C:plasma membrane"/>
    <property type="evidence" value="ECO:0007669"/>
    <property type="project" value="TreeGrafter"/>
</dbReference>
<evidence type="ECO:0000256" key="9">
    <source>
        <dbReference type="SAM" id="Phobius"/>
    </source>
</evidence>
<proteinExistence type="predicted"/>
<feature type="domain" description="CUB" evidence="10">
    <location>
        <begin position="40"/>
        <end position="153"/>
    </location>
</feature>
<evidence type="ECO:0000259" key="10">
    <source>
        <dbReference type="PROSITE" id="PS01180"/>
    </source>
</evidence>
<feature type="region of interest" description="Disordered" evidence="8">
    <location>
        <begin position="479"/>
        <end position="502"/>
    </location>
</feature>
<evidence type="ECO:0000256" key="6">
    <source>
        <dbReference type="ARBA" id="ARBA00023157"/>
    </source>
</evidence>
<dbReference type="GeneTree" id="ENSGT00940000164800"/>
<dbReference type="PANTHER" id="PTHR46806">
    <property type="entry name" value="F5/8 TYPE C DOMAIN-CONTAINING PROTEIN"/>
    <property type="match status" value="1"/>
</dbReference>
<dbReference type="SUPFAM" id="SSF49785">
    <property type="entry name" value="Galactose-binding domain-like"/>
    <property type="match status" value="1"/>
</dbReference>
<dbReference type="InterPro" id="IPR050633">
    <property type="entry name" value="Neuropilin_MCO_CoagFactor"/>
</dbReference>
<comment type="caution">
    <text evidence="7">Lacks conserved residue(s) required for the propagation of feature annotation.</text>
</comment>
<sequence length="683" mass="73066">MAPTVYPKDGPVVSVTALMMPPSTFNPGHTVPVEDTSDGCGHTKLGPESGTLTSANYPGTYPQDGSCLWRLRVPQGRTLRLLFGDFDIEGSMDCTNGSLVITPSNGSPSIGPLCGRLTASEMKLSVSSNKASVIFRSGRHRSGRGFLLSYTTDQNPELISCSTLGSHLSSDQLGVYCPAGCKDVPVGNVKGNSEQGYRDTSLICVSAVHGGVVSDSLGGRVNLTLGRGLRFYESTFANGVLSTTGSLSEHKMLFSKECNGHLNMSLMNSSSLWGRAGGQGKGLNPAGPLVTWTAEPDDQNPWVELDLGAKRKVTGIITTGSGRFYIESYSLLFLKDRKDWKPYKGALSKEEKVFEAYSDGHPRVLNSLFPPVVARFVQLKPITWEKRASAEIQLLGCPVVKDTSKTSSTAVNPTYAPVVSATALTTPSSTVTTGHTVTVEHTTSDQVVVGVFLGLVLCASCLLAGFWLKRRKRNAQMKKYSTAKGPVDHQSLQRKSPGGESELISYPLENLQALNPAESRDQDTLPGPPPNDYAQPAAGGQTLSSTFRPGPNPGLTAAFSFSRNHGPATLPEYATPVPPEPEYATPFSEQLPEARDPARPKGAPGRDNRLRTTLPPPPPPPPTGGEASPDHTHYDCPSHRLLSNGYCTPSNQGAAPRPSSAVYSEPEQPYSLLQAQHTYEELL</sequence>
<feature type="domain" description="LCCL" evidence="12">
    <location>
        <begin position="155"/>
        <end position="252"/>
    </location>
</feature>
<evidence type="ECO:0000256" key="8">
    <source>
        <dbReference type="SAM" id="MobiDB-lite"/>
    </source>
</evidence>
<feature type="compositionally biased region" description="Pro residues" evidence="8">
    <location>
        <begin position="614"/>
        <end position="623"/>
    </location>
</feature>
<evidence type="ECO:0000313" key="13">
    <source>
        <dbReference type="Ensembl" id="ENSGMOP00000036754.1"/>
    </source>
</evidence>
<feature type="disulfide bond" evidence="7">
    <location>
        <begin position="40"/>
        <end position="67"/>
    </location>
</feature>
<dbReference type="SUPFAM" id="SSF49854">
    <property type="entry name" value="Spermadhesin, CUB domain"/>
    <property type="match status" value="1"/>
</dbReference>
<keyword evidence="4 9" id="KW-1133">Transmembrane helix</keyword>
<dbReference type="SMART" id="SM00042">
    <property type="entry name" value="CUB"/>
    <property type="match status" value="1"/>
</dbReference>
<keyword evidence="3 9" id="KW-0812">Transmembrane</keyword>
<accession>A0A8C5ASP3</accession>
<feature type="compositionally biased region" description="Basic and acidic residues" evidence="8">
    <location>
        <begin position="592"/>
        <end position="610"/>
    </location>
</feature>
<dbReference type="InterPro" id="IPR008979">
    <property type="entry name" value="Galactose-bd-like_sf"/>
</dbReference>